<dbReference type="InterPro" id="IPR023198">
    <property type="entry name" value="PGP-like_dom2"/>
</dbReference>
<dbReference type="GO" id="GO:0016787">
    <property type="term" value="F:hydrolase activity"/>
    <property type="evidence" value="ECO:0007669"/>
    <property type="project" value="UniProtKB-KW"/>
</dbReference>
<evidence type="ECO:0000256" key="6">
    <source>
        <dbReference type="ARBA" id="ARBA00023235"/>
    </source>
</evidence>
<evidence type="ECO:0000313" key="12">
    <source>
        <dbReference type="Proteomes" id="UP000295511"/>
    </source>
</evidence>
<dbReference type="NCBIfam" id="TIGR01509">
    <property type="entry name" value="HAD-SF-IA-v3"/>
    <property type="match status" value="1"/>
</dbReference>
<comment type="cofactor">
    <cofactor evidence="1">
        <name>Mg(2+)</name>
        <dbReference type="ChEBI" id="CHEBI:18420"/>
    </cofactor>
</comment>
<evidence type="ECO:0000256" key="10">
    <source>
        <dbReference type="ARBA" id="ARBA00044991"/>
    </source>
</evidence>
<dbReference type="InterPro" id="IPR010976">
    <property type="entry name" value="B-phosphoglucomutase_hydrolase"/>
</dbReference>
<protein>
    <recommendedName>
        <fullName evidence="10">Beta-phosphoglucomutase</fullName>
        <ecNumber evidence="9">5.4.2.6</ecNumber>
    </recommendedName>
</protein>
<evidence type="ECO:0000256" key="7">
    <source>
        <dbReference type="ARBA" id="ARBA00023277"/>
    </source>
</evidence>
<keyword evidence="6" id="KW-0413">Isomerase</keyword>
<keyword evidence="12" id="KW-1185">Reference proteome</keyword>
<evidence type="ECO:0000256" key="5">
    <source>
        <dbReference type="ARBA" id="ARBA00022842"/>
    </source>
</evidence>
<dbReference type="InterPro" id="IPR023214">
    <property type="entry name" value="HAD_sf"/>
</dbReference>
<name>A0A4R5KZB8_9MICC</name>
<dbReference type="InterPro" id="IPR006439">
    <property type="entry name" value="HAD-SF_hydro_IA"/>
</dbReference>
<accession>A0A4R5KZB8</accession>
<keyword evidence="5" id="KW-0460">Magnesium</keyword>
<dbReference type="SFLD" id="SFLDG01129">
    <property type="entry name" value="C1.5:_HAD__Beta-PGM__Phosphata"/>
    <property type="match status" value="1"/>
</dbReference>
<sequence>MRACLFDLDGVLTRTARVHAAAWKEMFDAYLRESARSTGTPFVPFDAGADYDRYVDGKSRADGTRSFLASRHLSLPEGQPDDAAGTGTVFGLGNAKNEIVLRRIRDDGVEVFEGSVRFVHAVRRAGLRCAVVSSSANCQAVLAAANIEDLFDRRIDGLTARRENLLGKPAPDMYLAAARALGMKPGECAVFEDSLAGVAAGRAGGFGQVIGVDRVGQTQALLDHGADIVVSDLMDVPARS</sequence>
<comment type="catalytic activity">
    <reaction evidence="8">
        <text>beta-D-glucose 1-phosphate = beta-D-glucose 6-phosphate</text>
        <dbReference type="Rhea" id="RHEA:20113"/>
        <dbReference type="ChEBI" id="CHEBI:57684"/>
        <dbReference type="ChEBI" id="CHEBI:58247"/>
        <dbReference type="EC" id="5.4.2.6"/>
    </reaction>
</comment>
<dbReference type="Proteomes" id="UP000295511">
    <property type="component" value="Unassembled WGS sequence"/>
</dbReference>
<evidence type="ECO:0000256" key="8">
    <source>
        <dbReference type="ARBA" id="ARBA00044926"/>
    </source>
</evidence>
<dbReference type="PANTHER" id="PTHR46193:SF18">
    <property type="entry name" value="HEXITOL PHOSPHATASE B"/>
    <property type="match status" value="1"/>
</dbReference>
<gene>
    <name evidence="11" type="ORF">E1809_02130</name>
</gene>
<evidence type="ECO:0000256" key="4">
    <source>
        <dbReference type="ARBA" id="ARBA00022723"/>
    </source>
</evidence>
<dbReference type="InterPro" id="IPR036412">
    <property type="entry name" value="HAD-like_sf"/>
</dbReference>
<organism evidence="11 12">
    <name type="scientific">Arthrobacter terricola</name>
    <dbReference type="NCBI Taxonomy" id="2547396"/>
    <lineage>
        <taxon>Bacteria</taxon>
        <taxon>Bacillati</taxon>
        <taxon>Actinomycetota</taxon>
        <taxon>Actinomycetes</taxon>
        <taxon>Micrococcales</taxon>
        <taxon>Micrococcaceae</taxon>
        <taxon>Arthrobacter</taxon>
    </lineage>
</organism>
<keyword evidence="3" id="KW-0597">Phosphoprotein</keyword>
<dbReference type="Gene3D" id="1.10.150.240">
    <property type="entry name" value="Putative phosphatase, domain 2"/>
    <property type="match status" value="1"/>
</dbReference>
<evidence type="ECO:0000256" key="9">
    <source>
        <dbReference type="ARBA" id="ARBA00044968"/>
    </source>
</evidence>
<dbReference type="AlphaFoldDB" id="A0A4R5KZB8"/>
<dbReference type="InterPro" id="IPR051600">
    <property type="entry name" value="Beta-PGM-like"/>
</dbReference>
<comment type="similarity">
    <text evidence="2">Belongs to the HAD-like hydrolase superfamily. CbbY/CbbZ/Gph/YieH family.</text>
</comment>
<dbReference type="EC" id="5.4.2.6" evidence="9"/>
<evidence type="ECO:0000256" key="3">
    <source>
        <dbReference type="ARBA" id="ARBA00022553"/>
    </source>
</evidence>
<evidence type="ECO:0000313" key="11">
    <source>
        <dbReference type="EMBL" id="TDG01472.1"/>
    </source>
</evidence>
<dbReference type="PANTHER" id="PTHR46193">
    <property type="entry name" value="6-PHOSPHOGLUCONATE PHOSPHATASE"/>
    <property type="match status" value="1"/>
</dbReference>
<evidence type="ECO:0000256" key="1">
    <source>
        <dbReference type="ARBA" id="ARBA00001946"/>
    </source>
</evidence>
<comment type="caution">
    <text evidence="11">The sequence shown here is derived from an EMBL/GenBank/DDBJ whole genome shotgun (WGS) entry which is preliminary data.</text>
</comment>
<keyword evidence="11" id="KW-0378">Hydrolase</keyword>
<evidence type="ECO:0000256" key="2">
    <source>
        <dbReference type="ARBA" id="ARBA00006171"/>
    </source>
</evidence>
<dbReference type="GO" id="GO:0008801">
    <property type="term" value="F:beta-phosphoglucomutase activity"/>
    <property type="evidence" value="ECO:0007669"/>
    <property type="project" value="UniProtKB-EC"/>
</dbReference>
<dbReference type="SUPFAM" id="SSF56784">
    <property type="entry name" value="HAD-like"/>
    <property type="match status" value="1"/>
</dbReference>
<dbReference type="OrthoDB" id="9797743at2"/>
<dbReference type="Gene3D" id="3.40.50.1000">
    <property type="entry name" value="HAD superfamily/HAD-like"/>
    <property type="match status" value="1"/>
</dbReference>
<keyword evidence="7" id="KW-0119">Carbohydrate metabolism</keyword>
<dbReference type="GO" id="GO:0046872">
    <property type="term" value="F:metal ion binding"/>
    <property type="evidence" value="ECO:0007669"/>
    <property type="project" value="UniProtKB-KW"/>
</dbReference>
<dbReference type="SFLD" id="SFLDS00003">
    <property type="entry name" value="Haloacid_Dehalogenase"/>
    <property type="match status" value="1"/>
</dbReference>
<proteinExistence type="inferred from homology"/>
<reference evidence="11 12" key="1">
    <citation type="submission" date="2019-03" db="EMBL/GenBank/DDBJ databases">
        <title>Whole genome sequence of Arthrobacter sp JH1-1.</title>
        <authorList>
            <person name="Trinh H.N."/>
        </authorList>
    </citation>
    <scope>NUCLEOTIDE SEQUENCE [LARGE SCALE GENOMIC DNA]</scope>
    <source>
        <strain evidence="11 12">JH1-1</strain>
    </source>
</reference>
<keyword evidence="4" id="KW-0479">Metal-binding</keyword>
<dbReference type="Pfam" id="PF00702">
    <property type="entry name" value="Hydrolase"/>
    <property type="match status" value="1"/>
</dbReference>
<dbReference type="NCBIfam" id="TIGR02009">
    <property type="entry name" value="PGMB-YQAB-SF"/>
    <property type="match status" value="1"/>
</dbReference>
<dbReference type="EMBL" id="SMRU01000002">
    <property type="protein sequence ID" value="TDG01472.1"/>
    <property type="molecule type" value="Genomic_DNA"/>
</dbReference>